<dbReference type="EMBL" id="FZPD01000004">
    <property type="protein sequence ID" value="SNT20339.1"/>
    <property type="molecule type" value="Genomic_DNA"/>
</dbReference>
<dbReference type="AlphaFoldDB" id="A0A239KS38"/>
<sequence length="97" mass="10339">MKKTIKVLSIAIVMGLCLSSCYTYTTVVGNGAQGNQQISSWNHYVIYGLAPVGVSDPQNLAGDAKDYDVTTKISFVNGLVAALTFSIYTPTTTIVTK</sequence>
<dbReference type="OrthoDB" id="1453440at2"/>
<accession>A0A239KS38</accession>
<name>A0A239KS38_EKHLU</name>
<dbReference type="Pfam" id="PF06291">
    <property type="entry name" value="Lambda_Bor"/>
    <property type="match status" value="1"/>
</dbReference>
<organism evidence="2 3">
    <name type="scientific">Ekhidna lutea</name>
    <dbReference type="NCBI Taxonomy" id="447679"/>
    <lineage>
        <taxon>Bacteria</taxon>
        <taxon>Pseudomonadati</taxon>
        <taxon>Bacteroidota</taxon>
        <taxon>Cytophagia</taxon>
        <taxon>Cytophagales</taxon>
        <taxon>Reichenbachiellaceae</taxon>
        <taxon>Ekhidna</taxon>
    </lineage>
</organism>
<proteinExistence type="predicted"/>
<keyword evidence="1" id="KW-0732">Signal</keyword>
<keyword evidence="3" id="KW-1185">Reference proteome</keyword>
<evidence type="ECO:0000313" key="2">
    <source>
        <dbReference type="EMBL" id="SNT20339.1"/>
    </source>
</evidence>
<gene>
    <name evidence="2" type="ORF">SAMN05421640_2834</name>
</gene>
<protein>
    <submittedName>
        <fullName evidence="2">Bor protein</fullName>
    </submittedName>
</protein>
<dbReference type="Proteomes" id="UP000198393">
    <property type="component" value="Unassembled WGS sequence"/>
</dbReference>
<dbReference type="InterPro" id="IPR010438">
    <property type="entry name" value="Lambda_Bor"/>
</dbReference>
<feature type="signal peptide" evidence="1">
    <location>
        <begin position="1"/>
        <end position="25"/>
    </location>
</feature>
<feature type="chain" id="PRO_5012964010" evidence="1">
    <location>
        <begin position="26"/>
        <end position="97"/>
    </location>
</feature>
<dbReference type="RefSeq" id="WP_089357511.1">
    <property type="nucleotide sequence ID" value="NZ_FZPD01000004.1"/>
</dbReference>
<evidence type="ECO:0000313" key="3">
    <source>
        <dbReference type="Proteomes" id="UP000198393"/>
    </source>
</evidence>
<evidence type="ECO:0000256" key="1">
    <source>
        <dbReference type="SAM" id="SignalP"/>
    </source>
</evidence>
<reference evidence="2 3" key="1">
    <citation type="submission" date="2017-06" db="EMBL/GenBank/DDBJ databases">
        <authorList>
            <person name="Kim H.J."/>
            <person name="Triplett B.A."/>
        </authorList>
    </citation>
    <scope>NUCLEOTIDE SEQUENCE [LARGE SCALE GENOMIC DNA]</scope>
    <source>
        <strain evidence="2 3">DSM 19307</strain>
    </source>
</reference>